<feature type="region of interest" description="Disordered" evidence="2">
    <location>
        <begin position="240"/>
        <end position="265"/>
    </location>
</feature>
<reference evidence="3" key="1">
    <citation type="submission" date="2020-11" db="EMBL/GenBank/DDBJ databases">
        <authorList>
            <person name="Tran Van P."/>
        </authorList>
    </citation>
    <scope>NUCLEOTIDE SEQUENCE</scope>
</reference>
<dbReference type="InterPro" id="IPR056378">
    <property type="entry name" value="Let-756-like_FGF"/>
</dbReference>
<dbReference type="CDD" id="cd00058">
    <property type="entry name" value="beta-trefoil_FGF"/>
    <property type="match status" value="1"/>
</dbReference>
<dbReference type="Proteomes" id="UP000677054">
    <property type="component" value="Unassembled WGS sequence"/>
</dbReference>
<keyword evidence="4" id="KW-1185">Reference proteome</keyword>
<feature type="region of interest" description="Disordered" evidence="2">
    <location>
        <begin position="1"/>
        <end position="73"/>
    </location>
</feature>
<dbReference type="Pfam" id="PF00167">
    <property type="entry name" value="FGF"/>
    <property type="match status" value="1"/>
</dbReference>
<evidence type="ECO:0000256" key="2">
    <source>
        <dbReference type="SAM" id="MobiDB-lite"/>
    </source>
</evidence>
<dbReference type="InterPro" id="IPR002209">
    <property type="entry name" value="Fibroblast_GF_fam"/>
</dbReference>
<dbReference type="InterPro" id="IPR008996">
    <property type="entry name" value="IL1/FGF"/>
</dbReference>
<accession>A0A7R9FSB1</accession>
<dbReference type="EMBL" id="LR905192">
    <property type="protein sequence ID" value="CAD7253338.1"/>
    <property type="molecule type" value="Genomic_DNA"/>
</dbReference>
<feature type="region of interest" description="Disordered" evidence="2">
    <location>
        <begin position="292"/>
        <end position="314"/>
    </location>
</feature>
<evidence type="ECO:0000256" key="1">
    <source>
        <dbReference type="ARBA" id="ARBA00007936"/>
    </source>
</evidence>
<protein>
    <recommendedName>
        <fullName evidence="5">FGF</fullName>
    </recommendedName>
</protein>
<feature type="compositionally biased region" description="Basic residues" evidence="2">
    <location>
        <begin position="294"/>
        <end position="314"/>
    </location>
</feature>
<evidence type="ECO:0000313" key="4">
    <source>
        <dbReference type="Proteomes" id="UP000677054"/>
    </source>
</evidence>
<name>A0A7R9FSB1_9CRUS</name>
<dbReference type="SMART" id="SM00442">
    <property type="entry name" value="FGF"/>
    <property type="match status" value="1"/>
</dbReference>
<feature type="compositionally biased region" description="Basic residues" evidence="2">
    <location>
        <begin position="240"/>
        <end position="259"/>
    </location>
</feature>
<evidence type="ECO:0000313" key="3">
    <source>
        <dbReference type="EMBL" id="CAD7253338.1"/>
    </source>
</evidence>
<comment type="similarity">
    <text evidence="1">Belongs to the heparin-binding growth factors family.</text>
</comment>
<organism evidence="3">
    <name type="scientific">Darwinula stevensoni</name>
    <dbReference type="NCBI Taxonomy" id="69355"/>
    <lineage>
        <taxon>Eukaryota</taxon>
        <taxon>Metazoa</taxon>
        <taxon>Ecdysozoa</taxon>
        <taxon>Arthropoda</taxon>
        <taxon>Crustacea</taxon>
        <taxon>Oligostraca</taxon>
        <taxon>Ostracoda</taxon>
        <taxon>Podocopa</taxon>
        <taxon>Podocopida</taxon>
        <taxon>Darwinulocopina</taxon>
        <taxon>Darwinuloidea</taxon>
        <taxon>Darwinulidae</taxon>
        <taxon>Darwinula</taxon>
    </lineage>
</organism>
<dbReference type="Gene3D" id="2.80.10.50">
    <property type="match status" value="1"/>
</dbReference>
<dbReference type="SUPFAM" id="SSF50353">
    <property type="entry name" value="Cytokine"/>
    <property type="match status" value="1"/>
</dbReference>
<dbReference type="OrthoDB" id="5987799at2759"/>
<dbReference type="AlphaFoldDB" id="A0A7R9FSB1"/>
<gene>
    <name evidence="3" type="ORF">DSTB1V02_LOCUS13088</name>
</gene>
<sequence>MAPKEEDKPFSTSSMKSSKPAMPSLLSPTADRSLSAGRSLDAGSAAMFRGQTWRRRRGGEEEEEEERRRKRRRLMTGFAKLMPSGKQERSHDRVIERDRNCSEYGFQRGIWETSDEGSNEESDEESSQLELQLNPDYTISFQHYHTGLYVCMDRDGLLYGGLRDKEKCHFREEKTAHFSSYYSEEFRKKGRKRLVAIRKDGESRPASKIRSYSMFTPVDSMETGQEKMPRREVARVWRARMRQRRRERQRERRRRRKQRLGPTRQTLAVVEATTTPAVVDATTTSATPVTHVTHTTHVRHPQKKLTSRKEKWKRRRREKLLRLRQWRTHRRNRHRGNT</sequence>
<proteinExistence type="inferred from homology"/>
<dbReference type="GO" id="GO:0008083">
    <property type="term" value="F:growth factor activity"/>
    <property type="evidence" value="ECO:0007669"/>
    <property type="project" value="InterPro"/>
</dbReference>
<dbReference type="EMBL" id="CAJPEV010005675">
    <property type="protein sequence ID" value="CAG0903403.1"/>
    <property type="molecule type" value="Genomic_DNA"/>
</dbReference>
<evidence type="ECO:0008006" key="5">
    <source>
        <dbReference type="Google" id="ProtNLM"/>
    </source>
</evidence>
<feature type="compositionally biased region" description="Low complexity" evidence="2">
    <location>
        <begin position="10"/>
        <end position="24"/>
    </location>
</feature>